<dbReference type="AlphaFoldDB" id="A0A444VJC7"/>
<dbReference type="PANTHER" id="PTHR43610">
    <property type="entry name" value="BLL6696 PROTEIN"/>
    <property type="match status" value="1"/>
</dbReference>
<proteinExistence type="predicted"/>
<dbReference type="SUPFAM" id="SSF55729">
    <property type="entry name" value="Acyl-CoA N-acyltransferases (Nat)"/>
    <property type="match status" value="1"/>
</dbReference>
<dbReference type="EMBL" id="JJMP01000008">
    <property type="protein sequence ID" value="RYC50861.1"/>
    <property type="molecule type" value="Genomic_DNA"/>
</dbReference>
<feature type="domain" description="N-acetyltransferase" evidence="1">
    <location>
        <begin position="19"/>
        <end position="156"/>
    </location>
</feature>
<keyword evidence="3" id="KW-1185">Reference proteome</keyword>
<accession>A0A444VJC7</accession>
<dbReference type="GO" id="GO:0016747">
    <property type="term" value="F:acyltransferase activity, transferring groups other than amino-acyl groups"/>
    <property type="evidence" value="ECO:0007669"/>
    <property type="project" value="InterPro"/>
</dbReference>
<evidence type="ECO:0000259" key="1">
    <source>
        <dbReference type="Pfam" id="PF13302"/>
    </source>
</evidence>
<comment type="caution">
    <text evidence="2">The sequence shown here is derived from an EMBL/GenBank/DDBJ whole genome shotgun (WGS) entry which is preliminary data.</text>
</comment>
<name>A0A444VJC7_9FLAO</name>
<dbReference type="Proteomes" id="UP000290261">
    <property type="component" value="Unassembled WGS sequence"/>
</dbReference>
<gene>
    <name evidence="2" type="ORF">DN53_17255</name>
</gene>
<evidence type="ECO:0000313" key="3">
    <source>
        <dbReference type="Proteomes" id="UP000290261"/>
    </source>
</evidence>
<sequence length="203" mass="23189">MSMAPWLQPITLEGELVKLVPMLTEHRDALVSAASDGKLWELWYTSVPSTDTIDTYMGIAFSEQKAERALPFAIIDKKTDTVVGSTRYLNADAKNRRVEIGATWYAQRVQRTGVNTECKYLLLKHAFEVLDCIAVEFRTHFHNFPSRNAILRLGAKQEGILRNHRIDEKGVIRDTVLFSILDSEWNSVKTSLEFKMRRGKSMP</sequence>
<reference evidence="2 3" key="1">
    <citation type="submission" date="2014-04" db="EMBL/GenBank/DDBJ databases">
        <title>Whole genome of Muricauda olearia.</title>
        <authorList>
            <person name="Zhang X.-H."/>
            <person name="Tang K."/>
        </authorList>
    </citation>
    <scope>NUCLEOTIDE SEQUENCE [LARGE SCALE GENOMIC DNA]</scope>
    <source>
        <strain evidence="2 3">Th120</strain>
    </source>
</reference>
<dbReference type="Gene3D" id="3.40.630.30">
    <property type="match status" value="1"/>
</dbReference>
<protein>
    <submittedName>
        <fullName evidence="2">GCN5 family acetyltransferase</fullName>
    </submittedName>
</protein>
<dbReference type="PANTHER" id="PTHR43610:SF1">
    <property type="entry name" value="N-ACETYLTRANSFERASE DOMAIN-CONTAINING PROTEIN"/>
    <property type="match status" value="1"/>
</dbReference>
<keyword evidence="2" id="KW-0808">Transferase</keyword>
<evidence type="ECO:0000313" key="2">
    <source>
        <dbReference type="EMBL" id="RYC50861.1"/>
    </source>
</evidence>
<dbReference type="InterPro" id="IPR000182">
    <property type="entry name" value="GNAT_dom"/>
</dbReference>
<organism evidence="2 3">
    <name type="scientific">Flagellimonas olearia</name>
    <dbReference type="NCBI Taxonomy" id="552546"/>
    <lineage>
        <taxon>Bacteria</taxon>
        <taxon>Pseudomonadati</taxon>
        <taxon>Bacteroidota</taxon>
        <taxon>Flavobacteriia</taxon>
        <taxon>Flavobacteriales</taxon>
        <taxon>Flavobacteriaceae</taxon>
        <taxon>Flagellimonas</taxon>
    </lineage>
</organism>
<dbReference type="Pfam" id="PF13302">
    <property type="entry name" value="Acetyltransf_3"/>
    <property type="match status" value="1"/>
</dbReference>
<dbReference type="InterPro" id="IPR016181">
    <property type="entry name" value="Acyl_CoA_acyltransferase"/>
</dbReference>